<dbReference type="PIRSF" id="PIRSF018266">
    <property type="entry name" value="FecR"/>
    <property type="match status" value="1"/>
</dbReference>
<sequence>MTGDGHPTEAQRAEARDRFVRLRGGTLSKCELQVWLQEDPAHVAAWAEVEALWGEMRAPGERLAEAEAGALSVYLAAMDRGARRRRVLRGGAVAVLALGIGLGGLWLRQPHLLQDLGADYVSARGERRSVSLPDGSQVLLDAGSAIRVDMDGPDRLLRLLRGAASFEVTRSPRPFRVRFGEGEVTVHGTVFDVRLLEDGGQIVLRQGRVSVRYPGLPAEQPLVPGEQFSVDGPGWPSVEAVDLAEASGWQDGRFAFYRMRLGDLVATLERYLPGRILIPSRDLRDRRVSGSFDLDHPEAALEALRDTVGLTITRLPGSVRVLHP</sequence>
<dbReference type="Gene3D" id="2.60.120.1440">
    <property type="match status" value="1"/>
</dbReference>
<dbReference type="EMBL" id="PZKG01000137">
    <property type="protein sequence ID" value="PTE20094.1"/>
    <property type="molecule type" value="Genomic_DNA"/>
</dbReference>
<keyword evidence="1" id="KW-1133">Transmembrane helix</keyword>
<dbReference type="InterPro" id="IPR012373">
    <property type="entry name" value="Ferrdict_sens_TM"/>
</dbReference>
<dbReference type="Pfam" id="PF04773">
    <property type="entry name" value="FecR"/>
    <property type="match status" value="1"/>
</dbReference>
<dbReference type="Gene3D" id="3.55.50.30">
    <property type="match status" value="1"/>
</dbReference>
<evidence type="ECO:0000313" key="4">
    <source>
        <dbReference type="EMBL" id="PTE20094.1"/>
    </source>
</evidence>
<feature type="domain" description="FecR protein" evidence="2">
    <location>
        <begin position="119"/>
        <end position="209"/>
    </location>
</feature>
<gene>
    <name evidence="4" type="ORF">C5F48_19395</name>
</gene>
<feature type="domain" description="FecR N-terminal" evidence="3">
    <location>
        <begin position="14"/>
        <end position="52"/>
    </location>
</feature>
<keyword evidence="1" id="KW-0812">Transmembrane</keyword>
<accession>A0A2T4JQ99</accession>
<keyword evidence="5" id="KW-1185">Reference proteome</keyword>
<dbReference type="PANTHER" id="PTHR30273">
    <property type="entry name" value="PERIPLASMIC SIGNAL SENSOR AND SIGMA FACTOR ACTIVATOR FECR-RELATED"/>
    <property type="match status" value="1"/>
</dbReference>
<feature type="transmembrane region" description="Helical" evidence="1">
    <location>
        <begin position="87"/>
        <end position="107"/>
    </location>
</feature>
<evidence type="ECO:0000259" key="3">
    <source>
        <dbReference type="Pfam" id="PF16220"/>
    </source>
</evidence>
<dbReference type="Pfam" id="PF16220">
    <property type="entry name" value="DUF4880"/>
    <property type="match status" value="1"/>
</dbReference>
<protein>
    <submittedName>
        <fullName evidence="4">Iron dicitrate transport regulator FecR</fullName>
    </submittedName>
</protein>
<proteinExistence type="predicted"/>
<name>A0A2T4JQ99_9RHOB</name>
<evidence type="ECO:0000313" key="5">
    <source>
        <dbReference type="Proteomes" id="UP000241010"/>
    </source>
</evidence>
<dbReference type="GO" id="GO:0016989">
    <property type="term" value="F:sigma factor antagonist activity"/>
    <property type="evidence" value="ECO:0007669"/>
    <property type="project" value="TreeGrafter"/>
</dbReference>
<dbReference type="AlphaFoldDB" id="A0A2T4JQ99"/>
<dbReference type="OrthoDB" id="636724at2"/>
<evidence type="ECO:0000259" key="2">
    <source>
        <dbReference type="Pfam" id="PF04773"/>
    </source>
</evidence>
<keyword evidence="1" id="KW-0472">Membrane</keyword>
<dbReference type="Proteomes" id="UP000241010">
    <property type="component" value="Unassembled WGS sequence"/>
</dbReference>
<dbReference type="PANTHER" id="PTHR30273:SF2">
    <property type="entry name" value="PROTEIN FECR"/>
    <property type="match status" value="1"/>
</dbReference>
<dbReference type="InterPro" id="IPR032623">
    <property type="entry name" value="FecR_N"/>
</dbReference>
<dbReference type="InterPro" id="IPR006860">
    <property type="entry name" value="FecR"/>
</dbReference>
<organism evidence="4 5">
    <name type="scientific">Cereibacter changlensis JA139</name>
    <dbReference type="NCBI Taxonomy" id="1188249"/>
    <lineage>
        <taxon>Bacteria</taxon>
        <taxon>Pseudomonadati</taxon>
        <taxon>Pseudomonadota</taxon>
        <taxon>Alphaproteobacteria</taxon>
        <taxon>Rhodobacterales</taxon>
        <taxon>Paracoccaceae</taxon>
        <taxon>Cereibacter</taxon>
    </lineage>
</organism>
<dbReference type="RefSeq" id="WP_107665462.1">
    <property type="nucleotide sequence ID" value="NZ_PZKG01000137.1"/>
</dbReference>
<evidence type="ECO:0000256" key="1">
    <source>
        <dbReference type="SAM" id="Phobius"/>
    </source>
</evidence>
<comment type="caution">
    <text evidence="4">The sequence shown here is derived from an EMBL/GenBank/DDBJ whole genome shotgun (WGS) entry which is preliminary data.</text>
</comment>
<reference evidence="4 5" key="1">
    <citation type="submission" date="2018-03" db="EMBL/GenBank/DDBJ databases">
        <title>Cereibacter changlensis.</title>
        <authorList>
            <person name="Meyer T.E."/>
            <person name="Miller S."/>
            <person name="Lodha T."/>
            <person name="Gandham S."/>
            <person name="Chintalapati S."/>
            <person name="Chintalapati V.R."/>
        </authorList>
    </citation>
    <scope>NUCLEOTIDE SEQUENCE [LARGE SCALE GENOMIC DNA]</scope>
    <source>
        <strain evidence="4 5">JA139</strain>
    </source>
</reference>